<dbReference type="PROSITE" id="PS51679">
    <property type="entry name" value="SAM_MT_C5"/>
    <property type="match status" value="1"/>
</dbReference>
<dbReference type="Gene3D" id="3.90.120.10">
    <property type="entry name" value="DNA Methylase, subunit A, domain 2"/>
    <property type="match status" value="1"/>
</dbReference>
<dbReference type="HOGENOM" id="CLU_012943_2_1_1"/>
<dbReference type="PANTHER" id="PTHR10629:SF52">
    <property type="entry name" value="DNA (CYTOSINE-5)-METHYLTRANSFERASE 1"/>
    <property type="match status" value="1"/>
</dbReference>
<dbReference type="InterPro" id="IPR001525">
    <property type="entry name" value="C5_MeTfrase"/>
</dbReference>
<dbReference type="OrthoDB" id="414133at2759"/>
<dbReference type="InterPro" id="IPR029063">
    <property type="entry name" value="SAM-dependent_MTases_sf"/>
</dbReference>
<dbReference type="EMBL" id="CH476603">
    <property type="protein sequence ID" value="EAU32474.1"/>
    <property type="molecule type" value="Genomic_DNA"/>
</dbReference>
<keyword evidence="2 4" id="KW-0808">Transferase</keyword>
<feature type="compositionally biased region" description="Polar residues" evidence="7">
    <location>
        <begin position="1"/>
        <end position="34"/>
    </location>
</feature>
<protein>
    <recommendedName>
        <fullName evidence="6">Cytosine-specific methyltransferase</fullName>
        <ecNumber evidence="6">2.1.1.37</ecNumber>
    </recommendedName>
</protein>
<sequence length="597" mass="66712">MYRSRSTTLQGEDSYSDTDSSVTIRNSPTNSPSPIQLDPNEDYFTRTSTTDIQEVVDLTGDPQHLEEGDYLPDEDLQINSQPASPNSNASATEKLDVEEIYIEGILYRVGQSLELHDKTYLRVTSISTDVNGTVDFFGRRLERAQTHISTYIPRWENELVWIVNETETVPLTAVKRFVKINFTNFCHIEKDQLKSANPTELFCRLKEVIIGAEDAKYDLFAKKEISVEYLAFEEADMGFKFKPSVLRHAWRGQTHLFGDRARTQAPVVVLDNLAPVIDLTEEANTLQHSRQYTLGDAFCGAGGVSCGARKAGLHNEWAVDVSQHALETYGLNFPTTDCWQADVNSFLSLNHDYLKVDVLHGSPPCQPFSPAHTRAGRDDDANSACIFVSLNLVKKLKPRIYTMEETSGLAAQQQHSDTLCRVILDFLEVGYSVRWSILNCIDYGVPQSRKRLVVIASGPGERLPPLPRPTHGPRRGLQPFTTIGQVISRIPPGAPDHDVQGAESRGIQRAPYDPNRQARCITTGGGDGNYHPSGLRGYTNRELACLQTFPLDYQFGAREVRKQIGNAVPPALAEALYREIIHSLWETDREAVRETGS</sequence>
<evidence type="ECO:0000256" key="5">
    <source>
        <dbReference type="RuleBase" id="RU000416"/>
    </source>
</evidence>
<evidence type="ECO:0000256" key="7">
    <source>
        <dbReference type="SAM" id="MobiDB-lite"/>
    </source>
</evidence>
<dbReference type="Proteomes" id="UP000007963">
    <property type="component" value="Unassembled WGS sequence"/>
</dbReference>
<dbReference type="AlphaFoldDB" id="Q0CGV2"/>
<evidence type="ECO:0000256" key="1">
    <source>
        <dbReference type="ARBA" id="ARBA00022603"/>
    </source>
</evidence>
<evidence type="ECO:0000256" key="4">
    <source>
        <dbReference type="PROSITE-ProRule" id="PRU01016"/>
    </source>
</evidence>
<feature type="active site" evidence="4">
    <location>
        <position position="365"/>
    </location>
</feature>
<evidence type="ECO:0000256" key="6">
    <source>
        <dbReference type="RuleBase" id="RU000417"/>
    </source>
</evidence>
<evidence type="ECO:0000256" key="3">
    <source>
        <dbReference type="ARBA" id="ARBA00022691"/>
    </source>
</evidence>
<dbReference type="Gene3D" id="3.40.50.150">
    <property type="entry name" value="Vaccinia Virus protein VP39"/>
    <property type="match status" value="1"/>
</dbReference>
<dbReference type="PROSITE" id="PS00094">
    <property type="entry name" value="C5_MTASE_1"/>
    <property type="match status" value="1"/>
</dbReference>
<organism evidence="8 9">
    <name type="scientific">Aspergillus terreus (strain NIH 2624 / FGSC A1156)</name>
    <dbReference type="NCBI Taxonomy" id="341663"/>
    <lineage>
        <taxon>Eukaryota</taxon>
        <taxon>Fungi</taxon>
        <taxon>Dikarya</taxon>
        <taxon>Ascomycota</taxon>
        <taxon>Pezizomycotina</taxon>
        <taxon>Eurotiomycetes</taxon>
        <taxon>Eurotiomycetidae</taxon>
        <taxon>Eurotiales</taxon>
        <taxon>Aspergillaceae</taxon>
        <taxon>Aspergillus</taxon>
        <taxon>Aspergillus subgen. Circumdati</taxon>
    </lineage>
</organism>
<dbReference type="GO" id="GO:0044027">
    <property type="term" value="P:negative regulation of gene expression via chromosomal CpG island methylation"/>
    <property type="evidence" value="ECO:0007669"/>
    <property type="project" value="TreeGrafter"/>
</dbReference>
<reference evidence="9" key="1">
    <citation type="submission" date="2005-09" db="EMBL/GenBank/DDBJ databases">
        <title>Annotation of the Aspergillus terreus NIH2624 genome.</title>
        <authorList>
            <person name="Birren B.W."/>
            <person name="Lander E.S."/>
            <person name="Galagan J.E."/>
            <person name="Nusbaum C."/>
            <person name="Devon K."/>
            <person name="Henn M."/>
            <person name="Ma L.-J."/>
            <person name="Jaffe D.B."/>
            <person name="Butler J."/>
            <person name="Alvarez P."/>
            <person name="Gnerre S."/>
            <person name="Grabherr M."/>
            <person name="Kleber M."/>
            <person name="Mauceli E.W."/>
            <person name="Brockman W."/>
            <person name="Rounsley S."/>
            <person name="Young S.K."/>
            <person name="LaButti K."/>
            <person name="Pushparaj V."/>
            <person name="DeCaprio D."/>
            <person name="Crawford M."/>
            <person name="Koehrsen M."/>
            <person name="Engels R."/>
            <person name="Montgomery P."/>
            <person name="Pearson M."/>
            <person name="Howarth C."/>
            <person name="Larson L."/>
            <person name="Luoma S."/>
            <person name="White J."/>
            <person name="Alvarado L."/>
            <person name="Kodira C.D."/>
            <person name="Zeng Q."/>
            <person name="Oleary S."/>
            <person name="Yandava C."/>
            <person name="Denning D.W."/>
            <person name="Nierman W.C."/>
            <person name="Milne T."/>
            <person name="Madden K."/>
        </authorList>
    </citation>
    <scope>NUCLEOTIDE SEQUENCE [LARGE SCALE GENOMIC DNA]</scope>
    <source>
        <strain evidence="9">NIH 2624 / FGSC A1156</strain>
    </source>
</reference>
<gene>
    <name evidence="8" type="ORF">ATEG_07090</name>
</gene>
<comment type="catalytic activity">
    <reaction evidence="6">
        <text>a 2'-deoxycytidine in DNA + S-adenosyl-L-methionine = a 5-methyl-2'-deoxycytidine in DNA + S-adenosyl-L-homocysteine + H(+)</text>
        <dbReference type="Rhea" id="RHEA:13681"/>
        <dbReference type="Rhea" id="RHEA-COMP:11369"/>
        <dbReference type="Rhea" id="RHEA-COMP:11370"/>
        <dbReference type="ChEBI" id="CHEBI:15378"/>
        <dbReference type="ChEBI" id="CHEBI:57856"/>
        <dbReference type="ChEBI" id="CHEBI:59789"/>
        <dbReference type="ChEBI" id="CHEBI:85452"/>
        <dbReference type="ChEBI" id="CHEBI:85454"/>
        <dbReference type="EC" id="2.1.1.37"/>
    </reaction>
</comment>
<name>Q0CGV2_ASPTN</name>
<dbReference type="PROSITE" id="PS00095">
    <property type="entry name" value="C5_MTASE_2"/>
    <property type="match status" value="1"/>
</dbReference>
<feature type="region of interest" description="Disordered" evidence="7">
    <location>
        <begin position="1"/>
        <end position="48"/>
    </location>
</feature>
<dbReference type="GO" id="GO:0005634">
    <property type="term" value="C:nucleus"/>
    <property type="evidence" value="ECO:0007669"/>
    <property type="project" value="TreeGrafter"/>
</dbReference>
<keyword evidence="1 4" id="KW-0489">Methyltransferase</keyword>
<dbReference type="GO" id="GO:0003677">
    <property type="term" value="F:DNA binding"/>
    <property type="evidence" value="ECO:0007669"/>
    <property type="project" value="TreeGrafter"/>
</dbReference>
<dbReference type="InterPro" id="IPR050390">
    <property type="entry name" value="C5-Methyltransferase"/>
</dbReference>
<dbReference type="NCBIfam" id="TIGR00675">
    <property type="entry name" value="dcm"/>
    <property type="match status" value="1"/>
</dbReference>
<proteinExistence type="inferred from homology"/>
<dbReference type="InterPro" id="IPR031303">
    <property type="entry name" value="C5_meth_CS"/>
</dbReference>
<dbReference type="GO" id="GO:0003886">
    <property type="term" value="F:DNA (cytosine-5-)-methyltransferase activity"/>
    <property type="evidence" value="ECO:0007669"/>
    <property type="project" value="UniProtKB-EC"/>
</dbReference>
<dbReference type="STRING" id="341663.Q0CGV2"/>
<dbReference type="RefSeq" id="XP_001209776.1">
    <property type="nucleotide sequence ID" value="XM_001209776.1"/>
</dbReference>
<dbReference type="PRINTS" id="PR00105">
    <property type="entry name" value="C5METTRFRASE"/>
</dbReference>
<dbReference type="GO" id="GO:0032259">
    <property type="term" value="P:methylation"/>
    <property type="evidence" value="ECO:0007669"/>
    <property type="project" value="UniProtKB-KW"/>
</dbReference>
<accession>Q0CGV2</accession>
<dbReference type="InterPro" id="IPR018117">
    <property type="entry name" value="C5_DNA_meth_AS"/>
</dbReference>
<dbReference type="SUPFAM" id="SSF53335">
    <property type="entry name" value="S-adenosyl-L-methionine-dependent methyltransferases"/>
    <property type="match status" value="1"/>
</dbReference>
<dbReference type="GeneID" id="4318943"/>
<evidence type="ECO:0000256" key="2">
    <source>
        <dbReference type="ARBA" id="ARBA00022679"/>
    </source>
</evidence>
<comment type="similarity">
    <text evidence="4 5">Belongs to the class I-like SAM-binding methyltransferase superfamily. C5-methyltransferase family.</text>
</comment>
<dbReference type="PANTHER" id="PTHR10629">
    <property type="entry name" value="CYTOSINE-SPECIFIC METHYLTRANSFERASE"/>
    <property type="match status" value="1"/>
</dbReference>
<dbReference type="Pfam" id="PF00145">
    <property type="entry name" value="DNA_methylase"/>
    <property type="match status" value="2"/>
</dbReference>
<dbReference type="VEuPathDB" id="FungiDB:ATEG_07090"/>
<evidence type="ECO:0000313" key="9">
    <source>
        <dbReference type="Proteomes" id="UP000007963"/>
    </source>
</evidence>
<evidence type="ECO:0000313" key="8">
    <source>
        <dbReference type="EMBL" id="EAU32474.1"/>
    </source>
</evidence>
<dbReference type="EC" id="2.1.1.37" evidence="6"/>
<dbReference type="eggNOG" id="ENOG502SB19">
    <property type="taxonomic scope" value="Eukaryota"/>
</dbReference>
<keyword evidence="3 4" id="KW-0949">S-adenosyl-L-methionine</keyword>
<dbReference type="OMA" id="KPRVHTM"/>